<keyword evidence="2" id="KW-1185">Reference proteome</keyword>
<dbReference type="GeneID" id="108837063"/>
<dbReference type="OrthoDB" id="1105783at2759"/>
<dbReference type="PANTHER" id="PTHR14379">
    <property type="entry name" value="LIMKAIN B LKAP"/>
    <property type="match status" value="1"/>
</dbReference>
<dbReference type="RefSeq" id="XP_056854454.1">
    <property type="nucleotide sequence ID" value="XM_056998474.1"/>
</dbReference>
<feature type="region of interest" description="Disordered" evidence="1">
    <location>
        <begin position="218"/>
        <end position="238"/>
    </location>
</feature>
<protein>
    <submittedName>
        <fullName evidence="3">Uncharacterized protein LOC108837063</fullName>
    </submittedName>
</protein>
<evidence type="ECO:0000313" key="3">
    <source>
        <dbReference type="RefSeq" id="XP_056854454.1"/>
    </source>
</evidence>
<dbReference type="GO" id="GO:0010468">
    <property type="term" value="P:regulation of gene expression"/>
    <property type="evidence" value="ECO:0007669"/>
    <property type="project" value="InterPro"/>
</dbReference>
<dbReference type="InterPro" id="IPR024768">
    <property type="entry name" value="Marf1"/>
</dbReference>
<dbReference type="Proteomes" id="UP000504610">
    <property type="component" value="Unplaced"/>
</dbReference>
<dbReference type="CDD" id="cd10910">
    <property type="entry name" value="PIN_limkain_b1_N_like"/>
    <property type="match status" value="1"/>
</dbReference>
<accession>A0A9W3CSM4</accession>
<evidence type="ECO:0000256" key="1">
    <source>
        <dbReference type="SAM" id="MobiDB-lite"/>
    </source>
</evidence>
<organism evidence="2 3">
    <name type="scientific">Raphanus sativus</name>
    <name type="common">Radish</name>
    <name type="synonym">Raphanus raphanistrum var. sativus</name>
    <dbReference type="NCBI Taxonomy" id="3726"/>
    <lineage>
        <taxon>Eukaryota</taxon>
        <taxon>Viridiplantae</taxon>
        <taxon>Streptophyta</taxon>
        <taxon>Embryophyta</taxon>
        <taxon>Tracheophyta</taxon>
        <taxon>Spermatophyta</taxon>
        <taxon>Magnoliopsida</taxon>
        <taxon>eudicotyledons</taxon>
        <taxon>Gunneridae</taxon>
        <taxon>Pentapetalae</taxon>
        <taxon>rosids</taxon>
        <taxon>malvids</taxon>
        <taxon>Brassicales</taxon>
        <taxon>Brassicaceae</taxon>
        <taxon>Brassiceae</taxon>
        <taxon>Raphanus</taxon>
    </lineage>
</organism>
<evidence type="ECO:0000313" key="2">
    <source>
        <dbReference type="Proteomes" id="UP000504610"/>
    </source>
</evidence>
<proteinExistence type="predicted"/>
<dbReference type="KEGG" id="rsz:108837063"/>
<name>A0A9W3CSM4_RAPSA</name>
<reference evidence="3" key="1">
    <citation type="submission" date="2025-08" db="UniProtKB">
        <authorList>
            <consortium name="RefSeq"/>
        </authorList>
    </citation>
    <scope>IDENTIFICATION</scope>
    <source>
        <tissue evidence="3">Leaf</tissue>
    </source>
</reference>
<dbReference type="AlphaFoldDB" id="A0A9W3CSM4"/>
<sequence>MNDCPIPEGYDARLVRPSLERAFKELGYSGPVSITFLCRPKDIPDHRLLALSSSGVEFAHTPPWVHYNRMMTEFEEWAEDNPAPATIMIISDYVASSQSTSALLCIQLQKSNYNCFLAYSARPFEMPVLLTSAEWLWESLLEVSNTKRHILHKCVESEFTGMFSCLLCIFDCESLDDFKEHLSSKEHTKEDNMMNSHFQSAHLHRRLNKIANYYHKVGYPPPKTKRKREDSTLEGFSP</sequence>
<dbReference type="GO" id="GO:0005777">
    <property type="term" value="C:peroxisome"/>
    <property type="evidence" value="ECO:0007669"/>
    <property type="project" value="InterPro"/>
</dbReference>
<gene>
    <name evidence="3" type="primary">LOC108837063</name>
</gene>
<dbReference type="PANTHER" id="PTHR14379:SF84">
    <property type="entry name" value="NYN DOMAIN-CONTAINING PROTEIN"/>
    <property type="match status" value="1"/>
</dbReference>